<dbReference type="Proteomes" id="UP001147782">
    <property type="component" value="Unassembled WGS sequence"/>
</dbReference>
<dbReference type="EMBL" id="JAPZBS010000001">
    <property type="protein sequence ID" value="KAJ5390783.1"/>
    <property type="molecule type" value="Genomic_DNA"/>
</dbReference>
<gene>
    <name evidence="1" type="ORF">N7496_001851</name>
</gene>
<name>A0A9X0B7B1_9EURO</name>
<dbReference type="RefSeq" id="XP_056561511.1">
    <property type="nucleotide sequence ID" value="XM_056694782.1"/>
</dbReference>
<protein>
    <submittedName>
        <fullName evidence="1">Uncharacterized protein</fullName>
    </submittedName>
</protein>
<dbReference type="GeneID" id="81433959"/>
<dbReference type="AlphaFoldDB" id="A0A9X0B7B1"/>
<proteinExistence type="predicted"/>
<sequence length="198" mass="21751">MLIPGIAYRRLPQSATSQNETHSSFEDVAYATTASLDISDLYIKQLARHHKEEVETTKKINGYISQLADLRHLVQQIRYQNDLQTPTVGTALRKVQGATKQTERGLKADECTPASLVNPMDELTQATANLISQLPGDISVANENKATEKFQNNAPIGGNAPTWRVNTTASRNEAVGAFQNNAPIYGDSAWLASYFKDS</sequence>
<organism evidence="1 2">
    <name type="scientific">Penicillium cataractarum</name>
    <dbReference type="NCBI Taxonomy" id="2100454"/>
    <lineage>
        <taxon>Eukaryota</taxon>
        <taxon>Fungi</taxon>
        <taxon>Dikarya</taxon>
        <taxon>Ascomycota</taxon>
        <taxon>Pezizomycotina</taxon>
        <taxon>Eurotiomycetes</taxon>
        <taxon>Eurotiomycetidae</taxon>
        <taxon>Eurotiales</taxon>
        <taxon>Aspergillaceae</taxon>
        <taxon>Penicillium</taxon>
    </lineage>
</organism>
<reference evidence="1" key="1">
    <citation type="submission" date="2022-11" db="EMBL/GenBank/DDBJ databases">
        <authorList>
            <person name="Petersen C."/>
        </authorList>
    </citation>
    <scope>NUCLEOTIDE SEQUENCE</scope>
    <source>
        <strain evidence="1">IBT 29864</strain>
    </source>
</reference>
<evidence type="ECO:0000313" key="1">
    <source>
        <dbReference type="EMBL" id="KAJ5390783.1"/>
    </source>
</evidence>
<reference evidence="1" key="2">
    <citation type="journal article" date="2023" name="IMA Fungus">
        <title>Comparative genomic study of the Penicillium genus elucidates a diverse pangenome and 15 lateral gene transfer events.</title>
        <authorList>
            <person name="Petersen C."/>
            <person name="Sorensen T."/>
            <person name="Nielsen M.R."/>
            <person name="Sondergaard T.E."/>
            <person name="Sorensen J.L."/>
            <person name="Fitzpatrick D.A."/>
            <person name="Frisvad J.C."/>
            <person name="Nielsen K.L."/>
        </authorList>
    </citation>
    <scope>NUCLEOTIDE SEQUENCE</scope>
    <source>
        <strain evidence="1">IBT 29864</strain>
    </source>
</reference>
<keyword evidence="2" id="KW-1185">Reference proteome</keyword>
<comment type="caution">
    <text evidence="1">The sequence shown here is derived from an EMBL/GenBank/DDBJ whole genome shotgun (WGS) entry which is preliminary data.</text>
</comment>
<dbReference type="OrthoDB" id="10592153at2759"/>
<evidence type="ECO:0000313" key="2">
    <source>
        <dbReference type="Proteomes" id="UP001147782"/>
    </source>
</evidence>
<accession>A0A9X0B7B1</accession>